<evidence type="ECO:0000313" key="3">
    <source>
        <dbReference type="Proteomes" id="UP000284057"/>
    </source>
</evidence>
<accession>A0A418KKY8</accession>
<dbReference type="GO" id="GO:0009231">
    <property type="term" value="P:riboflavin biosynthetic process"/>
    <property type="evidence" value="ECO:0007669"/>
    <property type="project" value="InterPro"/>
</dbReference>
<gene>
    <name evidence="2" type="ORF">DY240_22240</name>
</gene>
<dbReference type="Proteomes" id="UP000284057">
    <property type="component" value="Unassembled WGS sequence"/>
</dbReference>
<reference evidence="2 3" key="1">
    <citation type="submission" date="2018-09" db="EMBL/GenBank/DDBJ databases">
        <title>Isolation, diversity and antifungal activity of actinobacteria from wheat.</title>
        <authorList>
            <person name="Han C."/>
        </authorList>
    </citation>
    <scope>NUCLEOTIDE SEQUENCE [LARGE SCALE GENOMIC DNA]</scope>
    <source>
        <strain evidence="2 3">NEAU-YY265</strain>
    </source>
</reference>
<dbReference type="GO" id="GO:0008703">
    <property type="term" value="F:5-amino-6-(5-phosphoribosylamino)uracil reductase activity"/>
    <property type="evidence" value="ECO:0007669"/>
    <property type="project" value="InterPro"/>
</dbReference>
<dbReference type="Pfam" id="PF01872">
    <property type="entry name" value="RibD_C"/>
    <property type="match status" value="1"/>
</dbReference>
<dbReference type="Gene3D" id="3.40.430.10">
    <property type="entry name" value="Dihydrofolate Reductase, subunit A"/>
    <property type="match status" value="1"/>
</dbReference>
<protein>
    <submittedName>
        <fullName evidence="2">Dihydrofolate reductase</fullName>
    </submittedName>
</protein>
<feature type="domain" description="Bacterial bifunctional deaminase-reductase C-terminal" evidence="1">
    <location>
        <begin position="7"/>
        <end position="184"/>
    </location>
</feature>
<comment type="caution">
    <text evidence="2">The sequence shown here is derived from an EMBL/GenBank/DDBJ whole genome shotgun (WGS) entry which is preliminary data.</text>
</comment>
<keyword evidence="3" id="KW-1185">Reference proteome</keyword>
<dbReference type="InterPro" id="IPR050765">
    <property type="entry name" value="Riboflavin_Biosynth_HTPR"/>
</dbReference>
<organism evidence="2 3">
    <name type="scientific">Jiangella rhizosphaerae</name>
    <dbReference type="NCBI Taxonomy" id="2293569"/>
    <lineage>
        <taxon>Bacteria</taxon>
        <taxon>Bacillati</taxon>
        <taxon>Actinomycetota</taxon>
        <taxon>Actinomycetes</taxon>
        <taxon>Jiangellales</taxon>
        <taxon>Jiangellaceae</taxon>
        <taxon>Jiangella</taxon>
    </lineage>
</organism>
<sequence>MSRSVLYMSMSLDGFITGPDDGPENGLGTGGEVLHAWLFDGDNEARGGAGLPVIRTSAASLPVVHEMLATGAVLTGRRTFEAAGGWGGDHHDGVHIEVFTRTEPGADAIQGPHVHYATDGIEAAMARAKAAAGDRDVMVHGATTAQLALRAGVLDELEIHQVPVLLGGGRSLFGALGSARPLDLVRVIDAPGVTHLRYRVVR</sequence>
<dbReference type="PANTHER" id="PTHR38011:SF12">
    <property type="entry name" value="BIFUNCTIONAL DEAMINASE-REDUCTASE DOMAIN PROTEIN"/>
    <property type="match status" value="1"/>
</dbReference>
<dbReference type="PANTHER" id="PTHR38011">
    <property type="entry name" value="DIHYDROFOLATE REDUCTASE FAMILY PROTEIN (AFU_ORTHOLOGUE AFUA_8G06820)"/>
    <property type="match status" value="1"/>
</dbReference>
<dbReference type="EMBL" id="QUAL01000191">
    <property type="protein sequence ID" value="RIQ17855.1"/>
    <property type="molecule type" value="Genomic_DNA"/>
</dbReference>
<dbReference type="SUPFAM" id="SSF53597">
    <property type="entry name" value="Dihydrofolate reductase-like"/>
    <property type="match status" value="1"/>
</dbReference>
<name>A0A418KKY8_9ACTN</name>
<dbReference type="OrthoDB" id="3820697at2"/>
<dbReference type="InterPro" id="IPR002734">
    <property type="entry name" value="RibDG_C"/>
</dbReference>
<evidence type="ECO:0000259" key="1">
    <source>
        <dbReference type="Pfam" id="PF01872"/>
    </source>
</evidence>
<proteinExistence type="predicted"/>
<dbReference type="InterPro" id="IPR024072">
    <property type="entry name" value="DHFR-like_dom_sf"/>
</dbReference>
<dbReference type="AlphaFoldDB" id="A0A418KKY8"/>
<evidence type="ECO:0000313" key="2">
    <source>
        <dbReference type="EMBL" id="RIQ17855.1"/>
    </source>
</evidence>